<comment type="caution">
    <text evidence="6">The sequence shown here is derived from an EMBL/GenBank/DDBJ whole genome shotgun (WGS) entry which is preliminary data.</text>
</comment>
<proteinExistence type="inferred from homology"/>
<dbReference type="PANTHER" id="PTHR30537:SF74">
    <property type="entry name" value="HTH-TYPE TRANSCRIPTIONAL REGULATOR TRPI"/>
    <property type="match status" value="1"/>
</dbReference>
<evidence type="ECO:0000313" key="7">
    <source>
        <dbReference type="Proteomes" id="UP000569732"/>
    </source>
</evidence>
<dbReference type="GO" id="GO:0043565">
    <property type="term" value="F:sequence-specific DNA binding"/>
    <property type="evidence" value="ECO:0007669"/>
    <property type="project" value="TreeGrafter"/>
</dbReference>
<dbReference type="GO" id="GO:0006351">
    <property type="term" value="P:DNA-templated transcription"/>
    <property type="evidence" value="ECO:0007669"/>
    <property type="project" value="TreeGrafter"/>
</dbReference>
<dbReference type="GO" id="GO:0003700">
    <property type="term" value="F:DNA-binding transcription factor activity"/>
    <property type="evidence" value="ECO:0007669"/>
    <property type="project" value="InterPro"/>
</dbReference>
<keyword evidence="7" id="KW-1185">Reference proteome</keyword>
<sequence length="139" mass="15566">MSFTLAAKELHLTQSAVSHRIKNLEKQLGFNLFLRFNRNIELTTEGKQLLSSIGHFLHTLNVTIQDIRHQDISGHLTLSAPASFSINWLAPRLGQLKAIHPKLSIAVETPNNLRDFLTENVDAAIYYGAGKYPGLYAKN</sequence>
<evidence type="ECO:0000256" key="1">
    <source>
        <dbReference type="ARBA" id="ARBA00009437"/>
    </source>
</evidence>
<keyword evidence="4" id="KW-0804">Transcription</keyword>
<dbReference type="InterPro" id="IPR000847">
    <property type="entry name" value="LysR_HTH_N"/>
</dbReference>
<dbReference type="Gene3D" id="3.40.190.10">
    <property type="entry name" value="Periplasmic binding protein-like II"/>
    <property type="match status" value="1"/>
</dbReference>
<evidence type="ECO:0000313" key="6">
    <source>
        <dbReference type="EMBL" id="NYZ65038.1"/>
    </source>
</evidence>
<evidence type="ECO:0000256" key="3">
    <source>
        <dbReference type="ARBA" id="ARBA00023125"/>
    </source>
</evidence>
<dbReference type="EMBL" id="JACCKB010000003">
    <property type="protein sequence ID" value="NYZ65038.1"/>
    <property type="molecule type" value="Genomic_DNA"/>
</dbReference>
<dbReference type="AlphaFoldDB" id="A0A853I2U0"/>
<protein>
    <submittedName>
        <fullName evidence="6">LysR family transcriptional regulator</fullName>
    </submittedName>
</protein>
<dbReference type="SUPFAM" id="SSF53850">
    <property type="entry name" value="Periplasmic binding protein-like II"/>
    <property type="match status" value="1"/>
</dbReference>
<dbReference type="SUPFAM" id="SSF46785">
    <property type="entry name" value="Winged helix' DNA-binding domain"/>
    <property type="match status" value="1"/>
</dbReference>
<organism evidence="6 7">
    <name type="scientific">Spartinivicinus marinus</name>
    <dbReference type="NCBI Taxonomy" id="2994442"/>
    <lineage>
        <taxon>Bacteria</taxon>
        <taxon>Pseudomonadati</taxon>
        <taxon>Pseudomonadota</taxon>
        <taxon>Gammaproteobacteria</taxon>
        <taxon>Oceanospirillales</taxon>
        <taxon>Zooshikellaceae</taxon>
        <taxon>Spartinivicinus</taxon>
    </lineage>
</organism>
<evidence type="ECO:0000256" key="4">
    <source>
        <dbReference type="ARBA" id="ARBA00023163"/>
    </source>
</evidence>
<keyword evidence="2" id="KW-0805">Transcription regulation</keyword>
<dbReference type="Proteomes" id="UP000569732">
    <property type="component" value="Unassembled WGS sequence"/>
</dbReference>
<dbReference type="InterPro" id="IPR005119">
    <property type="entry name" value="LysR_subst-bd"/>
</dbReference>
<feature type="domain" description="HTH lysR-type" evidence="5">
    <location>
        <begin position="1"/>
        <end position="43"/>
    </location>
</feature>
<comment type="similarity">
    <text evidence="1">Belongs to the LysR transcriptional regulatory family.</text>
</comment>
<dbReference type="InterPro" id="IPR036388">
    <property type="entry name" value="WH-like_DNA-bd_sf"/>
</dbReference>
<evidence type="ECO:0000259" key="5">
    <source>
        <dbReference type="PROSITE" id="PS50931"/>
    </source>
</evidence>
<reference evidence="6 7" key="1">
    <citation type="submission" date="2020-07" db="EMBL/GenBank/DDBJ databases">
        <title>Endozoicomonas sp. nov., isolated from sediment.</title>
        <authorList>
            <person name="Gu T."/>
        </authorList>
    </citation>
    <scope>NUCLEOTIDE SEQUENCE [LARGE SCALE GENOMIC DNA]</scope>
    <source>
        <strain evidence="6 7">SM1973</strain>
    </source>
</reference>
<accession>A0A853I2U0</accession>
<dbReference type="Gene3D" id="1.10.10.10">
    <property type="entry name" value="Winged helix-like DNA-binding domain superfamily/Winged helix DNA-binding domain"/>
    <property type="match status" value="1"/>
</dbReference>
<dbReference type="PRINTS" id="PR00039">
    <property type="entry name" value="HTHLYSR"/>
</dbReference>
<keyword evidence="3" id="KW-0238">DNA-binding</keyword>
<name>A0A853I2U0_9GAMM</name>
<dbReference type="InterPro" id="IPR058163">
    <property type="entry name" value="LysR-type_TF_proteobact-type"/>
</dbReference>
<dbReference type="Pfam" id="PF00126">
    <property type="entry name" value="HTH_1"/>
    <property type="match status" value="1"/>
</dbReference>
<dbReference type="PANTHER" id="PTHR30537">
    <property type="entry name" value="HTH-TYPE TRANSCRIPTIONAL REGULATOR"/>
    <property type="match status" value="1"/>
</dbReference>
<dbReference type="Pfam" id="PF03466">
    <property type="entry name" value="LysR_substrate"/>
    <property type="match status" value="1"/>
</dbReference>
<dbReference type="PROSITE" id="PS50931">
    <property type="entry name" value="HTH_LYSR"/>
    <property type="match status" value="1"/>
</dbReference>
<dbReference type="InterPro" id="IPR036390">
    <property type="entry name" value="WH_DNA-bd_sf"/>
</dbReference>
<gene>
    <name evidence="6" type="ORF">H0A36_03390</name>
</gene>
<evidence type="ECO:0000256" key="2">
    <source>
        <dbReference type="ARBA" id="ARBA00023015"/>
    </source>
</evidence>